<accession>A0A2P2LTB2</accession>
<keyword evidence="3" id="KW-1133">Transmembrane helix</keyword>
<dbReference type="GO" id="GO:0005524">
    <property type="term" value="F:ATP binding"/>
    <property type="evidence" value="ECO:0007669"/>
    <property type="project" value="InterPro"/>
</dbReference>
<dbReference type="PANTHER" id="PTHR46084:SF19">
    <property type="entry name" value="PROTEIN KINASE DOMAIN-CONTAINING PROTEIN"/>
    <property type="match status" value="1"/>
</dbReference>
<dbReference type="InterPro" id="IPR000719">
    <property type="entry name" value="Prot_kinase_dom"/>
</dbReference>
<evidence type="ECO:0000256" key="1">
    <source>
        <dbReference type="ARBA" id="ARBA00022692"/>
    </source>
</evidence>
<keyword evidence="4" id="KW-0472">Membrane</keyword>
<dbReference type="EMBL" id="GGEC01040713">
    <property type="protein sequence ID" value="MBX21197.1"/>
    <property type="molecule type" value="Transcribed_RNA"/>
</dbReference>
<sequence length="247" mass="27619">MARLNHENTGKLLGYCTESSPFTRMLVFEYASNGTLYEHLHYGEGCQLSWTQRMKIIVGIAHGLKYLHAQLDPPFTISELNSSAIYLTDDFSPKLVDFESWKNILARSEKNMGSVGSQGAVCILPNSLEGRHLDVQGNIYAFGVLLLELISGRPPYCKDKGCLVEWANEFLELPEVMSYMVDPELKHFRYEDLEVICEVVKLCIHPNPSTRLAMQEISAMLESKIETSISAGLKASPLAWAELALSA</sequence>
<dbReference type="SUPFAM" id="SSF56112">
    <property type="entry name" value="Protein kinase-like (PK-like)"/>
    <property type="match status" value="1"/>
</dbReference>
<evidence type="ECO:0000256" key="2">
    <source>
        <dbReference type="ARBA" id="ARBA00022729"/>
    </source>
</evidence>
<dbReference type="PROSITE" id="PS50011">
    <property type="entry name" value="PROTEIN_KINASE_DOM"/>
    <property type="match status" value="1"/>
</dbReference>
<organism evidence="7">
    <name type="scientific">Rhizophora mucronata</name>
    <name type="common">Asiatic mangrove</name>
    <dbReference type="NCBI Taxonomy" id="61149"/>
    <lineage>
        <taxon>Eukaryota</taxon>
        <taxon>Viridiplantae</taxon>
        <taxon>Streptophyta</taxon>
        <taxon>Embryophyta</taxon>
        <taxon>Tracheophyta</taxon>
        <taxon>Spermatophyta</taxon>
        <taxon>Magnoliopsida</taxon>
        <taxon>eudicotyledons</taxon>
        <taxon>Gunneridae</taxon>
        <taxon>Pentapetalae</taxon>
        <taxon>rosids</taxon>
        <taxon>fabids</taxon>
        <taxon>Malpighiales</taxon>
        <taxon>Rhizophoraceae</taxon>
        <taxon>Rhizophora</taxon>
    </lineage>
</organism>
<dbReference type="Pfam" id="PF07714">
    <property type="entry name" value="PK_Tyr_Ser-Thr"/>
    <property type="match status" value="1"/>
</dbReference>
<reference evidence="7" key="1">
    <citation type="submission" date="2018-02" db="EMBL/GenBank/DDBJ databases">
        <title>Rhizophora mucronata_Transcriptome.</title>
        <authorList>
            <person name="Meera S.P."/>
            <person name="Sreeshan A."/>
            <person name="Augustine A."/>
        </authorList>
    </citation>
    <scope>NUCLEOTIDE SEQUENCE</scope>
    <source>
        <tissue evidence="7">Leaf</tissue>
    </source>
</reference>
<keyword evidence="1" id="KW-0812">Transmembrane</keyword>
<dbReference type="PIRSF" id="PIRSF000654">
    <property type="entry name" value="Integrin-linked_kinase"/>
    <property type="match status" value="1"/>
</dbReference>
<dbReference type="Gene3D" id="3.30.200.20">
    <property type="entry name" value="Phosphorylase Kinase, domain 1"/>
    <property type="match status" value="1"/>
</dbReference>
<evidence type="ECO:0000256" key="3">
    <source>
        <dbReference type="ARBA" id="ARBA00022989"/>
    </source>
</evidence>
<protein>
    <submittedName>
        <fullName evidence="7">Uncharacterized protein MANES_02G023500</fullName>
    </submittedName>
</protein>
<proteinExistence type="predicted"/>
<dbReference type="Gene3D" id="1.10.510.10">
    <property type="entry name" value="Transferase(Phosphotransferase) domain 1"/>
    <property type="match status" value="1"/>
</dbReference>
<evidence type="ECO:0000259" key="6">
    <source>
        <dbReference type="PROSITE" id="PS50011"/>
    </source>
</evidence>
<evidence type="ECO:0000256" key="4">
    <source>
        <dbReference type="ARBA" id="ARBA00023136"/>
    </source>
</evidence>
<dbReference type="GO" id="GO:0004672">
    <property type="term" value="F:protein kinase activity"/>
    <property type="evidence" value="ECO:0007669"/>
    <property type="project" value="InterPro"/>
</dbReference>
<feature type="domain" description="Protein kinase" evidence="6">
    <location>
        <begin position="1"/>
        <end position="225"/>
    </location>
</feature>
<keyword evidence="2" id="KW-0732">Signal</keyword>
<dbReference type="AlphaFoldDB" id="A0A2P2LTB2"/>
<name>A0A2P2LTB2_RHIMU</name>
<dbReference type="PANTHER" id="PTHR46084">
    <property type="entry name" value="PROTEIN MALE DISCOVERER 2"/>
    <property type="match status" value="1"/>
</dbReference>
<evidence type="ECO:0000313" key="7">
    <source>
        <dbReference type="EMBL" id="MBX21197.1"/>
    </source>
</evidence>
<evidence type="ECO:0000256" key="5">
    <source>
        <dbReference type="ARBA" id="ARBA00046288"/>
    </source>
</evidence>
<dbReference type="InterPro" id="IPR001245">
    <property type="entry name" value="Ser-Thr/Tyr_kinase_cat_dom"/>
</dbReference>
<dbReference type="GO" id="GO:0012505">
    <property type="term" value="C:endomembrane system"/>
    <property type="evidence" value="ECO:0007669"/>
    <property type="project" value="UniProtKB-SubCell"/>
</dbReference>
<dbReference type="InterPro" id="IPR011009">
    <property type="entry name" value="Kinase-like_dom_sf"/>
</dbReference>
<comment type="subcellular location">
    <subcellularLocation>
        <location evidence="5">Endomembrane system</location>
        <topology evidence="5">Single-pass type I membrane protein</topology>
    </subcellularLocation>
</comment>